<dbReference type="EMBL" id="QGKW02001988">
    <property type="protein sequence ID" value="KAF2553587.1"/>
    <property type="molecule type" value="Genomic_DNA"/>
</dbReference>
<dbReference type="AlphaFoldDB" id="A0A8S9HA98"/>
<reference evidence="1" key="1">
    <citation type="submission" date="2019-12" db="EMBL/GenBank/DDBJ databases">
        <title>Genome sequencing and annotation of Brassica cretica.</title>
        <authorList>
            <person name="Studholme D.J."/>
            <person name="Sarris P.F."/>
        </authorList>
    </citation>
    <scope>NUCLEOTIDE SEQUENCE</scope>
    <source>
        <strain evidence="1">PFS-001/15</strain>
        <tissue evidence="1">Leaf</tissue>
    </source>
</reference>
<organism evidence="1 2">
    <name type="scientific">Brassica cretica</name>
    <name type="common">Mustard</name>
    <dbReference type="NCBI Taxonomy" id="69181"/>
    <lineage>
        <taxon>Eukaryota</taxon>
        <taxon>Viridiplantae</taxon>
        <taxon>Streptophyta</taxon>
        <taxon>Embryophyta</taxon>
        <taxon>Tracheophyta</taxon>
        <taxon>Spermatophyta</taxon>
        <taxon>Magnoliopsida</taxon>
        <taxon>eudicotyledons</taxon>
        <taxon>Gunneridae</taxon>
        <taxon>Pentapetalae</taxon>
        <taxon>rosids</taxon>
        <taxon>malvids</taxon>
        <taxon>Brassicales</taxon>
        <taxon>Brassicaceae</taxon>
        <taxon>Brassiceae</taxon>
        <taxon>Brassica</taxon>
    </lineage>
</organism>
<sequence>MLVRVRLRLGNMREMNASVMNARVMNARVMNACDERVVSQQDSLFPEPLPYQSFPHGGDLGSSQRPAAKAASGKRAIVDHEAVSEFQTMWSIKEKDLAVKERLSKMGLLERLIGKKEPLSEVEEALKDKLITEIPMCALSVSCLCFVSCFDSHEDRCFVDRCTVSPSSNFLEEEDGAKVVRVEVTRVTNLSM</sequence>
<evidence type="ECO:0000313" key="1">
    <source>
        <dbReference type="EMBL" id="KAF2553587.1"/>
    </source>
</evidence>
<dbReference type="Proteomes" id="UP000712281">
    <property type="component" value="Unassembled WGS sequence"/>
</dbReference>
<comment type="caution">
    <text evidence="1">The sequence shown here is derived from an EMBL/GenBank/DDBJ whole genome shotgun (WGS) entry which is preliminary data.</text>
</comment>
<name>A0A8S9HA98_BRACR</name>
<accession>A0A8S9HA98</accession>
<proteinExistence type="predicted"/>
<evidence type="ECO:0000313" key="2">
    <source>
        <dbReference type="Proteomes" id="UP000712281"/>
    </source>
</evidence>
<protein>
    <submittedName>
        <fullName evidence="1">Uncharacterized protein</fullName>
    </submittedName>
</protein>
<gene>
    <name evidence="1" type="ORF">F2Q68_00033837</name>
</gene>